<dbReference type="GO" id="GO:0015385">
    <property type="term" value="F:sodium:proton antiporter activity"/>
    <property type="evidence" value="ECO:0007669"/>
    <property type="project" value="TreeGrafter"/>
</dbReference>
<evidence type="ECO:0000256" key="2">
    <source>
        <dbReference type="SAM" id="Phobius"/>
    </source>
</evidence>
<reference evidence="3 4" key="1">
    <citation type="submission" date="2019-03" db="EMBL/GenBank/DDBJ databases">
        <title>Genomic Encyclopedia of Type Strains, Phase IV (KMG-IV): sequencing the most valuable type-strain genomes for metagenomic binning, comparative biology and taxonomic classification.</title>
        <authorList>
            <person name="Goeker M."/>
        </authorList>
    </citation>
    <scope>NUCLEOTIDE SEQUENCE [LARGE SCALE GENOMIC DNA]</scope>
    <source>
        <strain evidence="3 4">DSM 22958</strain>
    </source>
</reference>
<sequence>MTDLAGSLIILLGAIFLFSAGLGVLRMPDAFTRIQAGTKATTLGNILVLAGLAILHPDWALKLLLVIGFVLMTNPVSSHALSRAAWLIRTPTAPSTGADALAAHEAGERLAREPDPDEDGGPPR</sequence>
<keyword evidence="2" id="KW-0472">Membrane</keyword>
<keyword evidence="2" id="KW-1133">Transmembrane helix</keyword>
<feature type="compositionally biased region" description="Basic and acidic residues" evidence="1">
    <location>
        <begin position="105"/>
        <end position="114"/>
    </location>
</feature>
<feature type="compositionally biased region" description="Acidic residues" evidence="1">
    <location>
        <begin position="115"/>
        <end position="124"/>
    </location>
</feature>
<gene>
    <name evidence="3" type="ORF">EV666_102293</name>
</gene>
<dbReference type="RefSeq" id="WP_132003655.1">
    <property type="nucleotide sequence ID" value="NZ_JBHUNN010000002.1"/>
</dbReference>
<comment type="caution">
    <text evidence="3">The sequence shown here is derived from an EMBL/GenBank/DDBJ whole genome shotgun (WGS) entry which is preliminary data.</text>
</comment>
<dbReference type="PANTHER" id="PTHR34703:SF1">
    <property type="entry name" value="ANTIPORTER SUBUNIT MNHG2-RELATED"/>
    <property type="match status" value="1"/>
</dbReference>
<accession>A0A4R2GWV4</accession>
<dbReference type="AlphaFoldDB" id="A0A4R2GWV4"/>
<feature type="transmembrane region" description="Helical" evidence="2">
    <location>
        <begin position="6"/>
        <end position="25"/>
    </location>
</feature>
<proteinExistence type="predicted"/>
<protein>
    <submittedName>
        <fullName evidence="3">Multicomponent Na+:H+ antiporter subunit G</fullName>
    </submittedName>
</protein>
<dbReference type="Pfam" id="PF03334">
    <property type="entry name" value="PhaG_MnhG_YufB"/>
    <property type="match status" value="1"/>
</dbReference>
<feature type="region of interest" description="Disordered" evidence="1">
    <location>
        <begin position="95"/>
        <end position="124"/>
    </location>
</feature>
<keyword evidence="4" id="KW-1185">Reference proteome</keyword>
<name>A0A4R2GWV4_9HYPH</name>
<dbReference type="PANTHER" id="PTHR34703">
    <property type="entry name" value="ANTIPORTER SUBUNIT MNHG2-RELATED"/>
    <property type="match status" value="1"/>
</dbReference>
<evidence type="ECO:0000256" key="1">
    <source>
        <dbReference type="SAM" id="MobiDB-lite"/>
    </source>
</evidence>
<keyword evidence="2" id="KW-0812">Transmembrane</keyword>
<evidence type="ECO:0000313" key="4">
    <source>
        <dbReference type="Proteomes" id="UP000294881"/>
    </source>
</evidence>
<dbReference type="OrthoDB" id="4427992at2"/>
<dbReference type="Proteomes" id="UP000294881">
    <property type="component" value="Unassembled WGS sequence"/>
</dbReference>
<dbReference type="NCBIfam" id="TIGR01300">
    <property type="entry name" value="CPA3_mnhG_phaG"/>
    <property type="match status" value="1"/>
</dbReference>
<dbReference type="EMBL" id="SLWL01000002">
    <property type="protein sequence ID" value="TCO15314.1"/>
    <property type="molecule type" value="Genomic_DNA"/>
</dbReference>
<evidence type="ECO:0000313" key="3">
    <source>
        <dbReference type="EMBL" id="TCO15314.1"/>
    </source>
</evidence>
<dbReference type="InterPro" id="IPR005133">
    <property type="entry name" value="PhaG_MnhG_YufB"/>
</dbReference>
<organism evidence="3 4">
    <name type="scientific">Camelimonas lactis</name>
    <dbReference type="NCBI Taxonomy" id="659006"/>
    <lineage>
        <taxon>Bacteria</taxon>
        <taxon>Pseudomonadati</taxon>
        <taxon>Pseudomonadota</taxon>
        <taxon>Alphaproteobacteria</taxon>
        <taxon>Hyphomicrobiales</taxon>
        <taxon>Chelatococcaceae</taxon>
        <taxon>Camelimonas</taxon>
    </lineage>
</organism>